<dbReference type="EMBL" id="AZEX01000003">
    <property type="protein sequence ID" value="KRL61856.1"/>
    <property type="molecule type" value="Genomic_DNA"/>
</dbReference>
<proteinExistence type="predicted"/>
<sequence>MTFLTDNDQLQQHLESAMHGTPQTNPDERRRYLGSLRERVFLSMTNQQLAQADYQKLFESHLTEFKDYQVLLNGKNSAATGYLAALSAKSIPFTLVNNETAHTDPTAFGLLVVAADAINCDPIAIELKYPTTTTNKPVEKPEKDSFFKRLFD</sequence>
<dbReference type="AlphaFoldDB" id="A0A0R1RXY6"/>
<evidence type="ECO:0008006" key="3">
    <source>
        <dbReference type="Google" id="ProtNLM"/>
    </source>
</evidence>
<dbReference type="SUPFAM" id="SSF160515">
    <property type="entry name" value="YueI-like"/>
    <property type="match status" value="1"/>
</dbReference>
<dbReference type="PATRIC" id="fig|1423747.3.peg.1348"/>
<name>A0A0R1RXY6_9LACO</name>
<organism evidence="1 2">
    <name type="scientific">Latilactobacillus fuchuensis DSM 14340 = JCM 11249</name>
    <dbReference type="NCBI Taxonomy" id="1423747"/>
    <lineage>
        <taxon>Bacteria</taxon>
        <taxon>Bacillati</taxon>
        <taxon>Bacillota</taxon>
        <taxon>Bacilli</taxon>
        <taxon>Lactobacillales</taxon>
        <taxon>Lactobacillaceae</taxon>
        <taxon>Latilactobacillus</taxon>
    </lineage>
</organism>
<dbReference type="eggNOG" id="COG5506">
    <property type="taxonomic scope" value="Bacteria"/>
</dbReference>
<dbReference type="InterPro" id="IPR012543">
    <property type="entry name" value="DUF1694"/>
</dbReference>
<dbReference type="STRING" id="1423747.FC69_GL001322"/>
<reference evidence="1 2" key="1">
    <citation type="journal article" date="2015" name="Genome Announc.">
        <title>Expanding the biotechnology potential of lactobacilli through comparative genomics of 213 strains and associated genera.</title>
        <authorList>
            <person name="Sun Z."/>
            <person name="Harris H.M."/>
            <person name="McCann A."/>
            <person name="Guo C."/>
            <person name="Argimon S."/>
            <person name="Zhang W."/>
            <person name="Yang X."/>
            <person name="Jeffery I.B."/>
            <person name="Cooney J.C."/>
            <person name="Kagawa T.F."/>
            <person name="Liu W."/>
            <person name="Song Y."/>
            <person name="Salvetti E."/>
            <person name="Wrobel A."/>
            <person name="Rasinkangas P."/>
            <person name="Parkhill J."/>
            <person name="Rea M.C."/>
            <person name="O'Sullivan O."/>
            <person name="Ritari J."/>
            <person name="Douillard F.P."/>
            <person name="Paul Ross R."/>
            <person name="Yang R."/>
            <person name="Briner A.E."/>
            <person name="Felis G.E."/>
            <person name="de Vos W.M."/>
            <person name="Barrangou R."/>
            <person name="Klaenhammer T.R."/>
            <person name="Caufield P.W."/>
            <person name="Cui Y."/>
            <person name="Zhang H."/>
            <person name="O'Toole P.W."/>
        </authorList>
    </citation>
    <scope>NUCLEOTIDE SEQUENCE [LARGE SCALE GENOMIC DNA]</scope>
    <source>
        <strain evidence="1 2">DSM 14340</strain>
    </source>
</reference>
<dbReference type="Gene3D" id="3.30.1330.30">
    <property type="match status" value="1"/>
</dbReference>
<comment type="caution">
    <text evidence="1">The sequence shown here is derived from an EMBL/GenBank/DDBJ whole genome shotgun (WGS) entry which is preliminary data.</text>
</comment>
<dbReference type="Pfam" id="PF07997">
    <property type="entry name" value="DUF1694"/>
    <property type="match status" value="1"/>
</dbReference>
<accession>A0A0R1RXY6</accession>
<gene>
    <name evidence="1" type="ORF">FC69_GL001322</name>
</gene>
<dbReference type="Proteomes" id="UP000051264">
    <property type="component" value="Unassembled WGS sequence"/>
</dbReference>
<evidence type="ECO:0000313" key="2">
    <source>
        <dbReference type="Proteomes" id="UP000051264"/>
    </source>
</evidence>
<evidence type="ECO:0000313" key="1">
    <source>
        <dbReference type="EMBL" id="KRL61856.1"/>
    </source>
</evidence>
<dbReference type="PIRSF" id="PIRSF034303">
    <property type="entry name" value="DUF1694"/>
    <property type="match status" value="1"/>
</dbReference>
<protein>
    <recommendedName>
        <fullName evidence="3">DUF1694 domain-containing protein</fullName>
    </recommendedName>
</protein>
<dbReference type="RefSeq" id="WP_235715854.1">
    <property type="nucleotide sequence ID" value="NZ_BAMJ01000026.1"/>
</dbReference>
<dbReference type="InterPro" id="IPR029064">
    <property type="entry name" value="Ribosomal_eL30-like_sf"/>
</dbReference>